<dbReference type="SMART" id="SM00014">
    <property type="entry name" value="acidPPc"/>
    <property type="match status" value="1"/>
</dbReference>
<feature type="transmembrane region" description="Helical" evidence="1">
    <location>
        <begin position="37"/>
        <end position="56"/>
    </location>
</feature>
<dbReference type="Pfam" id="PF01569">
    <property type="entry name" value="PAP2"/>
    <property type="match status" value="1"/>
</dbReference>
<gene>
    <name evidence="3" type="ORF">BQ2448_3367</name>
</gene>
<name>A0A238FBN1_9BASI</name>
<dbReference type="SUPFAM" id="SSF48317">
    <property type="entry name" value="Acid phosphatase/Vanadium-dependent haloperoxidase"/>
    <property type="match status" value="1"/>
</dbReference>
<accession>A0A238FBN1</accession>
<dbReference type="GO" id="GO:0042392">
    <property type="term" value="F:sphingosine-1-phosphate phosphatase activity"/>
    <property type="evidence" value="ECO:0007669"/>
    <property type="project" value="TreeGrafter"/>
</dbReference>
<sequence>MALAQVKRIWLGALQNTQFIVTTLTIVLILRLRTAHALWFGAGTLCTAFSGMTVRIRSDSPDLTSTAHAQLVFSLRIFPSPCLASLTAKILKRFIRQPRPDRALRYETTYGMPSTHSSSIAYFGTYLTLASLSLPFHSRISSLVPLYPHIIKFDSGKVVSGENLIRLSLASLFVLSASSVCWSRIRLGHHTKAQVIVGASLGACVACAWFMLWIGIDQVLELTSRTGSRTSPIKASYPWIPAFIWEGVHEYGTGWERIAEDALLLGLEVWASGQWQQGLGEMGRILKGGMLGGLGREEL</sequence>
<dbReference type="OrthoDB" id="302705at2759"/>
<feature type="domain" description="Phosphatidic acid phosphatase type 2/haloperoxidase" evidence="2">
    <location>
        <begin position="75"/>
        <end position="210"/>
    </location>
</feature>
<dbReference type="STRING" id="269621.A0A238FBN1"/>
<dbReference type="AlphaFoldDB" id="A0A238FBN1"/>
<keyword evidence="1" id="KW-1133">Transmembrane helix</keyword>
<keyword evidence="1" id="KW-0472">Membrane</keyword>
<feature type="transmembrane region" description="Helical" evidence="1">
    <location>
        <begin position="12"/>
        <end position="30"/>
    </location>
</feature>
<organism evidence="3 4">
    <name type="scientific">Microbotryum intermedium</name>
    <dbReference type="NCBI Taxonomy" id="269621"/>
    <lineage>
        <taxon>Eukaryota</taxon>
        <taxon>Fungi</taxon>
        <taxon>Dikarya</taxon>
        <taxon>Basidiomycota</taxon>
        <taxon>Pucciniomycotina</taxon>
        <taxon>Microbotryomycetes</taxon>
        <taxon>Microbotryales</taxon>
        <taxon>Microbotryaceae</taxon>
        <taxon>Microbotryum</taxon>
    </lineage>
</organism>
<keyword evidence="4" id="KW-1185">Reference proteome</keyword>
<dbReference type="InterPro" id="IPR000326">
    <property type="entry name" value="PAP2/HPO"/>
</dbReference>
<dbReference type="EMBL" id="FMSP01000006">
    <property type="protein sequence ID" value="SCV70605.1"/>
    <property type="molecule type" value="Genomic_DNA"/>
</dbReference>
<dbReference type="Proteomes" id="UP000198372">
    <property type="component" value="Unassembled WGS sequence"/>
</dbReference>
<dbReference type="PANTHER" id="PTHR14969:SF13">
    <property type="entry name" value="AT30094P"/>
    <property type="match status" value="1"/>
</dbReference>
<feature type="transmembrane region" description="Helical" evidence="1">
    <location>
        <begin position="68"/>
        <end position="91"/>
    </location>
</feature>
<proteinExistence type="predicted"/>
<reference evidence="4" key="1">
    <citation type="submission" date="2016-09" db="EMBL/GenBank/DDBJ databases">
        <authorList>
            <person name="Jeantristanb JTB J.-T."/>
            <person name="Ricardo R."/>
        </authorList>
    </citation>
    <scope>NUCLEOTIDE SEQUENCE [LARGE SCALE GENOMIC DNA]</scope>
</reference>
<evidence type="ECO:0000256" key="1">
    <source>
        <dbReference type="SAM" id="Phobius"/>
    </source>
</evidence>
<evidence type="ECO:0000313" key="4">
    <source>
        <dbReference type="Proteomes" id="UP000198372"/>
    </source>
</evidence>
<dbReference type="Gene3D" id="1.20.144.10">
    <property type="entry name" value="Phosphatidic acid phosphatase type 2/haloperoxidase"/>
    <property type="match status" value="1"/>
</dbReference>
<dbReference type="PANTHER" id="PTHR14969">
    <property type="entry name" value="SPHINGOSINE-1-PHOSPHATE PHOSPHOHYDROLASE"/>
    <property type="match status" value="1"/>
</dbReference>
<feature type="transmembrane region" description="Helical" evidence="1">
    <location>
        <begin position="195"/>
        <end position="216"/>
    </location>
</feature>
<evidence type="ECO:0000313" key="3">
    <source>
        <dbReference type="EMBL" id="SCV70605.1"/>
    </source>
</evidence>
<evidence type="ECO:0000259" key="2">
    <source>
        <dbReference type="SMART" id="SM00014"/>
    </source>
</evidence>
<dbReference type="InterPro" id="IPR036938">
    <property type="entry name" value="PAP2/HPO_sf"/>
</dbReference>
<keyword evidence="1" id="KW-0812">Transmembrane</keyword>
<protein>
    <submittedName>
        <fullName evidence="3">BQ2448_3367 protein</fullName>
    </submittedName>
</protein>